<organism evidence="2 3">
    <name type="scientific">Linum trigynum</name>
    <dbReference type="NCBI Taxonomy" id="586398"/>
    <lineage>
        <taxon>Eukaryota</taxon>
        <taxon>Viridiplantae</taxon>
        <taxon>Streptophyta</taxon>
        <taxon>Embryophyta</taxon>
        <taxon>Tracheophyta</taxon>
        <taxon>Spermatophyta</taxon>
        <taxon>Magnoliopsida</taxon>
        <taxon>eudicotyledons</taxon>
        <taxon>Gunneridae</taxon>
        <taxon>Pentapetalae</taxon>
        <taxon>rosids</taxon>
        <taxon>fabids</taxon>
        <taxon>Malpighiales</taxon>
        <taxon>Linaceae</taxon>
        <taxon>Linum</taxon>
    </lineage>
</organism>
<feature type="compositionally biased region" description="Gly residues" evidence="1">
    <location>
        <begin position="29"/>
        <end position="39"/>
    </location>
</feature>
<dbReference type="EMBL" id="OZ034822">
    <property type="protein sequence ID" value="CAL1413815.1"/>
    <property type="molecule type" value="Genomic_DNA"/>
</dbReference>
<accession>A0AAV2GX10</accession>
<sequence length="69" mass="7031">MRLNPSAMDLEELNSAQMAPKRGLHVSSGPGGAEDGPGGFVEIVGNTGAQSAQVSRNIDIPSGPGEEKL</sequence>
<keyword evidence="3" id="KW-1185">Reference proteome</keyword>
<feature type="compositionally biased region" description="Polar residues" evidence="1">
    <location>
        <begin position="47"/>
        <end position="56"/>
    </location>
</feature>
<evidence type="ECO:0000313" key="3">
    <source>
        <dbReference type="Proteomes" id="UP001497516"/>
    </source>
</evidence>
<dbReference type="Proteomes" id="UP001497516">
    <property type="component" value="Chromosome 9"/>
</dbReference>
<gene>
    <name evidence="2" type="ORF">LTRI10_LOCUS53018</name>
</gene>
<reference evidence="2 3" key="1">
    <citation type="submission" date="2024-04" db="EMBL/GenBank/DDBJ databases">
        <authorList>
            <person name="Fracassetti M."/>
        </authorList>
    </citation>
    <scope>NUCLEOTIDE SEQUENCE [LARGE SCALE GENOMIC DNA]</scope>
</reference>
<name>A0AAV2GX10_9ROSI</name>
<evidence type="ECO:0000256" key="1">
    <source>
        <dbReference type="SAM" id="MobiDB-lite"/>
    </source>
</evidence>
<evidence type="ECO:0000313" key="2">
    <source>
        <dbReference type="EMBL" id="CAL1413815.1"/>
    </source>
</evidence>
<proteinExistence type="predicted"/>
<protein>
    <submittedName>
        <fullName evidence="2">Uncharacterized protein</fullName>
    </submittedName>
</protein>
<dbReference type="AlphaFoldDB" id="A0AAV2GX10"/>
<feature type="region of interest" description="Disordered" evidence="1">
    <location>
        <begin position="13"/>
        <end position="69"/>
    </location>
</feature>